<dbReference type="PANTHER" id="PTHR46248">
    <property type="entry name" value="EXPRESSED PROTEIN"/>
    <property type="match status" value="1"/>
</dbReference>
<feature type="coiled-coil region" evidence="1">
    <location>
        <begin position="160"/>
        <end position="187"/>
    </location>
</feature>
<feature type="domain" description="DUF547" evidence="3">
    <location>
        <begin position="584"/>
        <end position="631"/>
    </location>
</feature>
<reference evidence="5 6" key="2">
    <citation type="journal article" date="2017" name="Nature">
        <title>The Apostasia genome and the evolution of orchids.</title>
        <authorList>
            <person name="Zhang G.Q."/>
            <person name="Liu K.W."/>
            <person name="Li Z."/>
            <person name="Lohaus R."/>
            <person name="Hsiao Y.Y."/>
            <person name="Niu S.C."/>
            <person name="Wang J.Y."/>
            <person name="Lin Y.C."/>
            <person name="Xu Q."/>
            <person name="Chen L.J."/>
            <person name="Yoshida K."/>
            <person name="Fujiwara S."/>
            <person name="Wang Z.W."/>
            <person name="Zhang Y.Q."/>
            <person name="Mitsuda N."/>
            <person name="Wang M."/>
            <person name="Liu G.H."/>
            <person name="Pecoraro L."/>
            <person name="Huang H.X."/>
            <person name="Xiao X.J."/>
            <person name="Lin M."/>
            <person name="Wu X.Y."/>
            <person name="Wu W.L."/>
            <person name="Chen Y.Y."/>
            <person name="Chang S.B."/>
            <person name="Sakamoto S."/>
            <person name="Ohme-Takagi M."/>
            <person name="Yagi M."/>
            <person name="Zeng S.J."/>
            <person name="Shen C.Y."/>
            <person name="Yeh C.M."/>
            <person name="Luo Y.B."/>
            <person name="Tsai W.C."/>
            <person name="Van de Peer Y."/>
            <person name="Liu Z.J."/>
        </authorList>
    </citation>
    <scope>NUCLEOTIDE SEQUENCE [LARGE SCALE GENOMIC DNA]</scope>
    <source>
        <tissue evidence="5">The whole plant</tissue>
    </source>
</reference>
<feature type="region of interest" description="Disordered" evidence="2">
    <location>
        <begin position="37"/>
        <end position="70"/>
    </location>
</feature>
<evidence type="ECO:0000313" key="5">
    <source>
        <dbReference type="EMBL" id="PKU65881.1"/>
    </source>
</evidence>
<dbReference type="AlphaFoldDB" id="A0A2I0VR46"/>
<accession>A0A2I0VR46</accession>
<evidence type="ECO:0000259" key="3">
    <source>
        <dbReference type="Pfam" id="PF04784"/>
    </source>
</evidence>
<organism evidence="5 6">
    <name type="scientific">Dendrobium catenatum</name>
    <dbReference type="NCBI Taxonomy" id="906689"/>
    <lineage>
        <taxon>Eukaryota</taxon>
        <taxon>Viridiplantae</taxon>
        <taxon>Streptophyta</taxon>
        <taxon>Embryophyta</taxon>
        <taxon>Tracheophyta</taxon>
        <taxon>Spermatophyta</taxon>
        <taxon>Magnoliopsida</taxon>
        <taxon>Liliopsida</taxon>
        <taxon>Asparagales</taxon>
        <taxon>Orchidaceae</taxon>
        <taxon>Epidendroideae</taxon>
        <taxon>Malaxideae</taxon>
        <taxon>Dendrobiinae</taxon>
        <taxon>Dendrobium</taxon>
    </lineage>
</organism>
<dbReference type="InterPro" id="IPR025757">
    <property type="entry name" value="MIP1_Leuzipper"/>
</dbReference>
<dbReference type="Pfam" id="PF04784">
    <property type="entry name" value="DUF547"/>
    <property type="match status" value="2"/>
</dbReference>
<dbReference type="STRING" id="906689.A0A2I0VR46"/>
<feature type="region of interest" description="Disordered" evidence="2">
    <location>
        <begin position="303"/>
        <end position="334"/>
    </location>
</feature>
<feature type="compositionally biased region" description="Basic and acidic residues" evidence="2">
    <location>
        <begin position="51"/>
        <end position="70"/>
    </location>
</feature>
<evidence type="ECO:0000259" key="4">
    <source>
        <dbReference type="Pfam" id="PF14389"/>
    </source>
</evidence>
<feature type="domain" description="DUF547" evidence="3">
    <location>
        <begin position="434"/>
        <end position="498"/>
    </location>
</feature>
<proteinExistence type="predicted"/>
<dbReference type="EMBL" id="KZ503304">
    <property type="protein sequence ID" value="PKU65881.1"/>
    <property type="molecule type" value="Genomic_DNA"/>
</dbReference>
<evidence type="ECO:0000256" key="2">
    <source>
        <dbReference type="SAM" id="MobiDB-lite"/>
    </source>
</evidence>
<dbReference type="InterPro" id="IPR006869">
    <property type="entry name" value="DUF547"/>
</dbReference>
<gene>
    <name evidence="5" type="ORF">MA16_Dca009210</name>
</gene>
<sequence length="710" mass="80562">MNSGVWIAEQTMKAASKHDKGGNSSISIQHTMGASISISSHADNESNSNQKESEMEERKSEASDRCELKDSYNGPKRSMWRRERKIALLQDVDKLRKKLKHEENVHRALERAFTRPLGALSRLPPFLPSQVNAFNKFTLAFFSCSRKLTLNFYSFLYLKTLELLAEVAVLEEEVVKLEAQVLNFRQGLYQEAIYISSTKTNMENGVEMCHVGFPSQNAKNSEQYKAPSLLTDSNPSISYNSSSMRWSSDGYLNLSSSTRFSNGKQIPKKLISSFAEDHRGKENQSSINTAMNVKQSFVKKASGSRILDSQPECHETDKERQQAPRIQGSSNEKACEEISDANKLSEEILRCLLSILAQNEMCRSVSGTSGTSKDVDFQDPYGICKEFGWRDIGPYKHLHVLDSSSIDTNLISEFAIRSQKLKLLLGKLASVFISELTQQQKLAFWINVYNSCMMNAFLENGIPTTPEMVIALMPKAIVNVGGHLFSAMIIEHFILRLPYYWKHVRVYTASQVEQQLEDSKRDYLQAAIGVSTPSRLAIPKLLDWYLVDFAKDMESLMDWICLQLPTELRNDAVQCLEIGEEATRWSMFGLDWPEPLVTFALSCGSWSSPAVRIYTASQVEQQLEDSKRDYLQAAIGVSMPSRLAIPKLLDWYLVDFAKDMESLMDWICLQLPTELRNDAVQCLEMGRKSAIPQPIQVLPYEFKFRYLLEP</sequence>
<protein>
    <recommendedName>
        <fullName evidence="7">DUF547 domain-containing protein</fullName>
    </recommendedName>
</protein>
<evidence type="ECO:0008006" key="7">
    <source>
        <dbReference type="Google" id="ProtNLM"/>
    </source>
</evidence>
<feature type="compositionally biased region" description="Basic and acidic residues" evidence="2">
    <location>
        <begin position="311"/>
        <end position="322"/>
    </location>
</feature>
<feature type="domain" description="Ternary complex factor MIP1 leucine-zipper" evidence="4">
    <location>
        <begin position="82"/>
        <end position="132"/>
    </location>
</feature>
<evidence type="ECO:0000313" key="6">
    <source>
        <dbReference type="Proteomes" id="UP000233837"/>
    </source>
</evidence>
<name>A0A2I0VR46_9ASPA</name>
<feature type="compositionally biased region" description="Polar residues" evidence="2">
    <location>
        <begin position="37"/>
        <end position="50"/>
    </location>
</feature>
<dbReference type="Proteomes" id="UP000233837">
    <property type="component" value="Unassembled WGS sequence"/>
</dbReference>
<dbReference type="PANTHER" id="PTHR46248:SF9">
    <property type="entry name" value="EXPRESSED PROTEIN"/>
    <property type="match status" value="1"/>
</dbReference>
<keyword evidence="6" id="KW-1185">Reference proteome</keyword>
<keyword evidence="1" id="KW-0175">Coiled coil</keyword>
<evidence type="ECO:0000256" key="1">
    <source>
        <dbReference type="SAM" id="Coils"/>
    </source>
</evidence>
<feature type="coiled-coil region" evidence="1">
    <location>
        <begin position="85"/>
        <end position="112"/>
    </location>
</feature>
<dbReference type="Pfam" id="PF14389">
    <property type="entry name" value="Lzipper-MIP1"/>
    <property type="match status" value="1"/>
</dbReference>
<reference evidence="5 6" key="1">
    <citation type="journal article" date="2016" name="Sci. Rep.">
        <title>The Dendrobium catenatum Lindl. genome sequence provides insights into polysaccharide synthase, floral development and adaptive evolution.</title>
        <authorList>
            <person name="Zhang G.Q."/>
            <person name="Xu Q."/>
            <person name="Bian C."/>
            <person name="Tsai W.C."/>
            <person name="Yeh C.M."/>
            <person name="Liu K.W."/>
            <person name="Yoshida K."/>
            <person name="Zhang L.S."/>
            <person name="Chang S.B."/>
            <person name="Chen F."/>
            <person name="Shi Y."/>
            <person name="Su Y.Y."/>
            <person name="Zhang Y.Q."/>
            <person name="Chen L.J."/>
            <person name="Yin Y."/>
            <person name="Lin M."/>
            <person name="Huang H."/>
            <person name="Deng H."/>
            <person name="Wang Z.W."/>
            <person name="Zhu S.L."/>
            <person name="Zhao X."/>
            <person name="Deng C."/>
            <person name="Niu S.C."/>
            <person name="Huang J."/>
            <person name="Wang M."/>
            <person name="Liu G.H."/>
            <person name="Yang H.J."/>
            <person name="Xiao X.J."/>
            <person name="Hsiao Y.Y."/>
            <person name="Wu W.L."/>
            <person name="Chen Y.Y."/>
            <person name="Mitsuda N."/>
            <person name="Ohme-Takagi M."/>
            <person name="Luo Y.B."/>
            <person name="Van de Peer Y."/>
            <person name="Liu Z.J."/>
        </authorList>
    </citation>
    <scope>NUCLEOTIDE SEQUENCE [LARGE SCALE GENOMIC DNA]</scope>
    <source>
        <tissue evidence="5">The whole plant</tissue>
    </source>
</reference>